<dbReference type="RefSeq" id="WP_169493095.1">
    <property type="nucleotide sequence ID" value="NZ_JABBGM010000003.1"/>
</dbReference>
<protein>
    <submittedName>
        <fullName evidence="1">Uncharacterized protein</fullName>
    </submittedName>
</protein>
<proteinExistence type="predicted"/>
<accession>A0A7Y0GAP5</accession>
<dbReference type="EMBL" id="JABBGM010000003">
    <property type="protein sequence ID" value="NML93832.1"/>
    <property type="molecule type" value="Genomic_DNA"/>
</dbReference>
<name>A0A7Y0GAP5_9SPHN</name>
<comment type="caution">
    <text evidence="1">The sequence shown here is derived from an EMBL/GenBank/DDBJ whole genome shotgun (WGS) entry which is preliminary data.</text>
</comment>
<dbReference type="Proteomes" id="UP000583556">
    <property type="component" value="Unassembled WGS sequence"/>
</dbReference>
<reference evidence="1 2" key="1">
    <citation type="submission" date="2020-04" db="EMBL/GenBank/DDBJ databases">
        <title>Novosphingobium sp. TW-4 isolated from soil.</title>
        <authorList>
            <person name="Dahal R.H."/>
            <person name="Chaudhary D.K."/>
        </authorList>
    </citation>
    <scope>NUCLEOTIDE SEQUENCE [LARGE SCALE GENOMIC DNA]</scope>
    <source>
        <strain evidence="1 2">TW-4</strain>
    </source>
</reference>
<evidence type="ECO:0000313" key="1">
    <source>
        <dbReference type="EMBL" id="NML93832.1"/>
    </source>
</evidence>
<gene>
    <name evidence="1" type="ORF">HHL27_09145</name>
</gene>
<organism evidence="1 2">
    <name type="scientific">Novosphingobium olei</name>
    <dbReference type="NCBI Taxonomy" id="2728851"/>
    <lineage>
        <taxon>Bacteria</taxon>
        <taxon>Pseudomonadati</taxon>
        <taxon>Pseudomonadota</taxon>
        <taxon>Alphaproteobacteria</taxon>
        <taxon>Sphingomonadales</taxon>
        <taxon>Sphingomonadaceae</taxon>
        <taxon>Novosphingobium</taxon>
    </lineage>
</organism>
<sequence length="82" mass="9205">MTDPQAIAAGLTDAQKRALLATPEENPWLDEYTNPPWPNIHVRADLGDLGTMRPNTRFRHAFRLTPLGIAVRSILQEQENEG</sequence>
<dbReference type="AlphaFoldDB" id="A0A7Y0GAP5"/>
<keyword evidence="2" id="KW-1185">Reference proteome</keyword>
<evidence type="ECO:0000313" key="2">
    <source>
        <dbReference type="Proteomes" id="UP000583556"/>
    </source>
</evidence>